<feature type="transmembrane region" description="Helical" evidence="5">
    <location>
        <begin position="12"/>
        <end position="36"/>
    </location>
</feature>
<dbReference type="AlphaFoldDB" id="A0A4Z0W949"/>
<gene>
    <name evidence="9" type="ORF">E4656_14860</name>
</gene>
<proteinExistence type="inferred from homology"/>
<dbReference type="PANTHER" id="PTHR32089:SF120">
    <property type="entry name" value="METHYL-ACCEPTING CHEMOTAXIS PROTEIN TLPQ"/>
    <property type="match status" value="1"/>
</dbReference>
<feature type="domain" description="HAMP" evidence="7">
    <location>
        <begin position="338"/>
        <end position="390"/>
    </location>
</feature>
<dbReference type="FunFam" id="1.10.287.950:FF:000001">
    <property type="entry name" value="Methyl-accepting chemotaxis sensory transducer"/>
    <property type="match status" value="1"/>
</dbReference>
<dbReference type="Pfam" id="PF08376">
    <property type="entry name" value="NIT"/>
    <property type="match status" value="1"/>
</dbReference>
<reference evidence="9 10" key="1">
    <citation type="submission" date="2019-04" db="EMBL/GenBank/DDBJ databases">
        <title>Natronospirillum operosus gen. nov., sp. nov., a haloalkaliphilic satellite isolated from decaying biomass of laboratory culture of cyanobacterium Geitlerinema sp. and proposal of Natronospirillaceae fam. nov. and Saccharospirillaceae fam. nov.</title>
        <authorList>
            <person name="Kevbrin V."/>
            <person name="Boltyanskaya Y."/>
            <person name="Koziaeva V."/>
            <person name="Grouzdev D.S."/>
            <person name="Park M."/>
            <person name="Cho J."/>
        </authorList>
    </citation>
    <scope>NUCLEOTIDE SEQUENCE [LARGE SCALE GENOMIC DNA]</scope>
    <source>
        <strain evidence="9 10">G-116</strain>
    </source>
</reference>
<dbReference type="GO" id="GO:0007165">
    <property type="term" value="P:signal transduction"/>
    <property type="evidence" value="ECO:0007669"/>
    <property type="project" value="UniProtKB-KW"/>
</dbReference>
<sequence>MIKVALFRSLSLRIQILLVLALPMTGMLWLGMTNFLSQWQLYNEMRQIDRLVRYAIHGGELVHQLQRERGASALVLSGGNSSDRDALIAQRRLTDSAEQDLDELLDGLDAASIHSDFGRLIRQEQQQREGLHGIRTAIDNGQLSLSNSTAWYSDIIDHLLHNIIFISTVTSDPETVLQLRAYIDYLEAKERAGLERANGAAGLTAGRFDAEQHQAFQRLVAEQNLYLSLAIGSLSPELSEFHQRTLRDADNDEVVRIRQLILDGGLSGELERVEPNHWFSVTTARIDRMKQVEDQIATAIIARADELRQEARNALILHSSLGFAVLLLTVGLALLLIRGIVTALAAVARQAEQLAAGDLTGRLEAGGQNEIGQLQNAMIRMTDTLSQTLHEISSAADSLATASEQASAVTLQTSQGVHQQQQEVDQVSTATQEMASSVKAVAENTSSAAEQSQLLDSSAQASLDELNNAVTLINGLTEQATQTSDAVGRLQEQCQSIRTVLDVIRNIAEQTNLLALNAAIEAARAGEHGRGFAVVADEVRTLAQRTQGSTGDIQTMIERLQQESDQAVNYMQLSLEQSQQGAETIQHASERVNQIVQGVVAIRDMNTQIATAAEQQSLVVEEVNQNIVRISDVATQTSAGAEETAATSQELAKLAETLQQQVRQFKLS</sequence>
<evidence type="ECO:0000256" key="4">
    <source>
        <dbReference type="PROSITE-ProRule" id="PRU00284"/>
    </source>
</evidence>
<evidence type="ECO:0000256" key="3">
    <source>
        <dbReference type="ARBA" id="ARBA00029447"/>
    </source>
</evidence>
<evidence type="ECO:0000259" key="6">
    <source>
        <dbReference type="PROSITE" id="PS50111"/>
    </source>
</evidence>
<protein>
    <submittedName>
        <fullName evidence="9">HAMP domain-containing protein</fullName>
    </submittedName>
</protein>
<dbReference type="PROSITE" id="PS50111">
    <property type="entry name" value="CHEMOTAXIS_TRANSDUC_2"/>
    <property type="match status" value="1"/>
</dbReference>
<dbReference type="GO" id="GO:0016020">
    <property type="term" value="C:membrane"/>
    <property type="evidence" value="ECO:0007669"/>
    <property type="project" value="UniProtKB-SubCell"/>
</dbReference>
<keyword evidence="10" id="KW-1185">Reference proteome</keyword>
<dbReference type="PROSITE" id="PS50885">
    <property type="entry name" value="HAMP"/>
    <property type="match status" value="1"/>
</dbReference>
<dbReference type="InterPro" id="IPR013587">
    <property type="entry name" value="Nitrate/nitrite_sensing"/>
</dbReference>
<keyword evidence="5" id="KW-0472">Membrane</keyword>
<keyword evidence="5" id="KW-0812">Transmembrane</keyword>
<dbReference type="EMBL" id="SRMF01000007">
    <property type="protein sequence ID" value="TGG91677.1"/>
    <property type="molecule type" value="Genomic_DNA"/>
</dbReference>
<evidence type="ECO:0000313" key="9">
    <source>
        <dbReference type="EMBL" id="TGG91677.1"/>
    </source>
</evidence>
<dbReference type="SUPFAM" id="SSF58104">
    <property type="entry name" value="Methyl-accepting chemotaxis protein (MCP) signaling domain"/>
    <property type="match status" value="1"/>
</dbReference>
<keyword evidence="2 4" id="KW-0807">Transducer</keyword>
<dbReference type="SMART" id="SM00304">
    <property type="entry name" value="HAMP"/>
    <property type="match status" value="1"/>
</dbReference>
<dbReference type="Gene3D" id="1.10.287.950">
    <property type="entry name" value="Methyl-accepting chemotaxis protein"/>
    <property type="match status" value="1"/>
</dbReference>
<dbReference type="Pfam" id="PF00015">
    <property type="entry name" value="MCPsignal"/>
    <property type="match status" value="1"/>
</dbReference>
<dbReference type="InterPro" id="IPR010910">
    <property type="entry name" value="Nitrate/nitrite_sensing_bac"/>
</dbReference>
<dbReference type="InterPro" id="IPR004089">
    <property type="entry name" value="MCPsignal_dom"/>
</dbReference>
<evidence type="ECO:0000259" key="7">
    <source>
        <dbReference type="PROSITE" id="PS50885"/>
    </source>
</evidence>
<dbReference type="CDD" id="cd06225">
    <property type="entry name" value="HAMP"/>
    <property type="match status" value="1"/>
</dbReference>
<feature type="domain" description="NIT" evidence="8">
    <location>
        <begin position="56"/>
        <end position="307"/>
    </location>
</feature>
<evidence type="ECO:0000256" key="5">
    <source>
        <dbReference type="SAM" id="Phobius"/>
    </source>
</evidence>
<dbReference type="CDD" id="cd11386">
    <property type="entry name" value="MCP_signal"/>
    <property type="match status" value="1"/>
</dbReference>
<comment type="caution">
    <text evidence="9">The sequence shown here is derived from an EMBL/GenBank/DDBJ whole genome shotgun (WGS) entry which is preliminary data.</text>
</comment>
<dbReference type="Pfam" id="PF00672">
    <property type="entry name" value="HAMP"/>
    <property type="match status" value="1"/>
</dbReference>
<dbReference type="Proteomes" id="UP000297475">
    <property type="component" value="Unassembled WGS sequence"/>
</dbReference>
<organism evidence="9 10">
    <name type="scientific">Natronospirillum operosum</name>
    <dbReference type="NCBI Taxonomy" id="2759953"/>
    <lineage>
        <taxon>Bacteria</taxon>
        <taxon>Pseudomonadati</taxon>
        <taxon>Pseudomonadota</taxon>
        <taxon>Gammaproteobacteria</taxon>
        <taxon>Oceanospirillales</taxon>
        <taxon>Natronospirillaceae</taxon>
        <taxon>Natronospirillum</taxon>
    </lineage>
</organism>
<dbReference type="OrthoDB" id="2489132at2"/>
<feature type="domain" description="Methyl-accepting transducer" evidence="6">
    <location>
        <begin position="395"/>
        <end position="631"/>
    </location>
</feature>
<name>A0A4Z0W949_9GAMM</name>
<evidence type="ECO:0000313" key="10">
    <source>
        <dbReference type="Proteomes" id="UP000297475"/>
    </source>
</evidence>
<comment type="subcellular location">
    <subcellularLocation>
        <location evidence="1">Membrane</location>
    </subcellularLocation>
</comment>
<dbReference type="PROSITE" id="PS50906">
    <property type="entry name" value="NIT"/>
    <property type="match status" value="1"/>
</dbReference>
<keyword evidence="5" id="KW-1133">Transmembrane helix</keyword>
<dbReference type="GO" id="GO:0006935">
    <property type="term" value="P:chemotaxis"/>
    <property type="evidence" value="ECO:0007669"/>
    <property type="project" value="UniProtKB-ARBA"/>
</dbReference>
<evidence type="ECO:0000259" key="8">
    <source>
        <dbReference type="PROSITE" id="PS50906"/>
    </source>
</evidence>
<accession>A0A4Z0W949</accession>
<dbReference type="SMART" id="SM00283">
    <property type="entry name" value="MA"/>
    <property type="match status" value="1"/>
</dbReference>
<evidence type="ECO:0000256" key="2">
    <source>
        <dbReference type="ARBA" id="ARBA00023224"/>
    </source>
</evidence>
<dbReference type="PANTHER" id="PTHR32089">
    <property type="entry name" value="METHYL-ACCEPTING CHEMOTAXIS PROTEIN MCPB"/>
    <property type="match status" value="1"/>
</dbReference>
<evidence type="ECO:0000256" key="1">
    <source>
        <dbReference type="ARBA" id="ARBA00004370"/>
    </source>
</evidence>
<comment type="similarity">
    <text evidence="3">Belongs to the methyl-accepting chemotaxis (MCP) protein family.</text>
</comment>
<dbReference type="InterPro" id="IPR003660">
    <property type="entry name" value="HAMP_dom"/>
</dbReference>
<feature type="transmembrane region" description="Helical" evidence="5">
    <location>
        <begin position="315"/>
        <end position="337"/>
    </location>
</feature>